<feature type="transmembrane region" description="Helical" evidence="8">
    <location>
        <begin position="85"/>
        <end position="103"/>
    </location>
</feature>
<feature type="transmembrane region" description="Helical" evidence="8">
    <location>
        <begin position="325"/>
        <end position="353"/>
    </location>
</feature>
<feature type="transmembrane region" description="Helical" evidence="8">
    <location>
        <begin position="359"/>
        <end position="381"/>
    </location>
</feature>
<keyword evidence="4 8" id="KW-0812">Transmembrane</keyword>
<feature type="transmembrane region" description="Helical" evidence="8">
    <location>
        <begin position="295"/>
        <end position="313"/>
    </location>
</feature>
<feature type="transmembrane region" description="Helical" evidence="8">
    <location>
        <begin position="444"/>
        <end position="469"/>
    </location>
</feature>
<keyword evidence="10" id="KW-1185">Reference proteome</keyword>
<keyword evidence="6 8" id="KW-0472">Membrane</keyword>
<feature type="transmembrane region" description="Helical" evidence="8">
    <location>
        <begin position="175"/>
        <end position="194"/>
    </location>
</feature>
<evidence type="ECO:0000256" key="6">
    <source>
        <dbReference type="ARBA" id="ARBA00023136"/>
    </source>
</evidence>
<dbReference type="InterPro" id="IPR001898">
    <property type="entry name" value="SLC13A/DASS"/>
</dbReference>
<feature type="transmembrane region" description="Helical" evidence="8">
    <location>
        <begin position="12"/>
        <end position="29"/>
    </location>
</feature>
<organism evidence="9 10">
    <name type="scientific">Raoultibacter timonensis</name>
    <dbReference type="NCBI Taxonomy" id="1907662"/>
    <lineage>
        <taxon>Bacteria</taxon>
        <taxon>Bacillati</taxon>
        <taxon>Actinomycetota</taxon>
        <taxon>Coriobacteriia</taxon>
        <taxon>Eggerthellales</taxon>
        <taxon>Eggerthellaceae</taxon>
        <taxon>Raoultibacter</taxon>
    </lineage>
</organism>
<dbReference type="PANTHER" id="PTHR10283">
    <property type="entry name" value="SOLUTE CARRIER FAMILY 13 MEMBER"/>
    <property type="match status" value="1"/>
</dbReference>
<evidence type="ECO:0000256" key="1">
    <source>
        <dbReference type="ARBA" id="ARBA00004141"/>
    </source>
</evidence>
<comment type="similarity">
    <text evidence="2">Belongs to the SLC13A/DASS transporter (TC 2.A.47) family. NADC subfamily.</text>
</comment>
<protein>
    <recommendedName>
        <fullName evidence="3">Sodium-dependent dicarboxylate transporter SdcS</fullName>
    </recommendedName>
    <alternativeName>
        <fullName evidence="7">Na(+)/dicarboxylate symporter</fullName>
    </alternativeName>
</protein>
<sequence>MNGVTMHAKQVFGFVAMFVCVAAGMLIPGSDMLGHEGILALAILAGAIFMWFCGSMSTGMTGVLACFLLLVLGVVPTFGDAFSGFITTTTWFVLGVFCMTLLMQKSTLGLRLTKRFIVLAKGDSKRLVLMLMAAAAVISSFMTDTGAVALMMSFALPLLDTLGAKKGSSNLGRCLLLGVSFGALFGGFTTPIGHSLNVLAAGLYTQATGLQINFLSWMSYGIPICVAILPIAWFALIKAFPPEHITEDAVQEVLGSKFETGPMNALDKKCLALLIILPTLWILGNWIPLFNATTVALAGMLLLFFPGISIVTWSEFERATSWNLFMFFGGVLSIGAAIASTGAADFIATLFLQSGITEMPVFAALLAIAAFLYLLHTFCPISPSWVAIFLPPMMTYATVVGIPPFLPAFLIVCLIAGSYLVPLCPALNMTFDTGWYKFSDTAKAGWFTSIAFVVIAVAWSYAMGGILGIH</sequence>
<dbReference type="Pfam" id="PF00939">
    <property type="entry name" value="Na_sulph_symp"/>
    <property type="match status" value="1"/>
</dbReference>
<gene>
    <name evidence="9" type="ORF">CE91St30_05650</name>
</gene>
<feature type="transmembrane region" description="Helical" evidence="8">
    <location>
        <begin position="270"/>
        <end position="289"/>
    </location>
</feature>
<accession>A0ABM7WGA0</accession>
<dbReference type="PANTHER" id="PTHR10283:SF82">
    <property type="entry name" value="SOLUTE CARRIER FAMILY 13 MEMBER 2"/>
    <property type="match status" value="1"/>
</dbReference>
<feature type="transmembrane region" description="Helical" evidence="8">
    <location>
        <begin position="124"/>
        <end position="141"/>
    </location>
</feature>
<evidence type="ECO:0000313" key="9">
    <source>
        <dbReference type="EMBL" id="BDE95232.1"/>
    </source>
</evidence>
<name>A0ABM7WGA0_9ACTN</name>
<comment type="subcellular location">
    <subcellularLocation>
        <location evidence="1">Membrane</location>
        <topology evidence="1">Multi-pass membrane protein</topology>
    </subcellularLocation>
</comment>
<evidence type="ECO:0000256" key="3">
    <source>
        <dbReference type="ARBA" id="ARBA00020150"/>
    </source>
</evidence>
<evidence type="ECO:0000313" key="10">
    <source>
        <dbReference type="Proteomes" id="UP001320544"/>
    </source>
</evidence>
<feature type="transmembrane region" description="Helical" evidence="8">
    <location>
        <begin position="60"/>
        <end position="79"/>
    </location>
</feature>
<dbReference type="RefSeq" id="WP_102379128.1">
    <property type="nucleotide sequence ID" value="NZ_AP025564.1"/>
</dbReference>
<keyword evidence="5 8" id="KW-1133">Transmembrane helix</keyword>
<reference evidence="9 10" key="1">
    <citation type="submission" date="2022-01" db="EMBL/GenBank/DDBJ databases">
        <title>Novel bile acid biosynthetic pathways are enriched in the microbiome of centenarians.</title>
        <authorList>
            <person name="Sato Y."/>
            <person name="Atarashi K."/>
            <person name="Plichta R.D."/>
            <person name="Arai Y."/>
            <person name="Sasajima S."/>
            <person name="Kearney M.S."/>
            <person name="Suda W."/>
            <person name="Takeshita K."/>
            <person name="Sasaki T."/>
            <person name="Okamoto S."/>
            <person name="Skelly N.A."/>
            <person name="Okamura Y."/>
            <person name="Vlamakis H."/>
            <person name="Li Y."/>
            <person name="Tanoue T."/>
            <person name="Takei H."/>
            <person name="Nittono H."/>
            <person name="Narushima S."/>
            <person name="Irie J."/>
            <person name="Itoh H."/>
            <person name="Moriya K."/>
            <person name="Sugiura Y."/>
            <person name="Suematsu M."/>
            <person name="Moritoki N."/>
            <person name="Shibata S."/>
            <person name="Littman R.D."/>
            <person name="Fischbach A.M."/>
            <person name="Uwamino Y."/>
            <person name="Inoue T."/>
            <person name="Honda A."/>
            <person name="Hattori M."/>
            <person name="Murai T."/>
            <person name="Xavier J.R."/>
            <person name="Hirose N."/>
            <person name="Honda K."/>
        </authorList>
    </citation>
    <scope>NUCLEOTIDE SEQUENCE [LARGE SCALE GENOMIC DNA]</scope>
    <source>
        <strain evidence="9 10">CE91-St30</strain>
    </source>
</reference>
<evidence type="ECO:0000256" key="5">
    <source>
        <dbReference type="ARBA" id="ARBA00022989"/>
    </source>
</evidence>
<feature type="transmembrane region" description="Helical" evidence="8">
    <location>
        <begin position="393"/>
        <end position="421"/>
    </location>
</feature>
<evidence type="ECO:0000256" key="4">
    <source>
        <dbReference type="ARBA" id="ARBA00022692"/>
    </source>
</evidence>
<proteinExistence type="inferred from homology"/>
<evidence type="ECO:0000256" key="2">
    <source>
        <dbReference type="ARBA" id="ARBA00006772"/>
    </source>
</evidence>
<dbReference type="EMBL" id="AP025564">
    <property type="protein sequence ID" value="BDE95232.1"/>
    <property type="molecule type" value="Genomic_DNA"/>
</dbReference>
<dbReference type="Proteomes" id="UP001320544">
    <property type="component" value="Chromosome"/>
</dbReference>
<evidence type="ECO:0000256" key="8">
    <source>
        <dbReference type="SAM" id="Phobius"/>
    </source>
</evidence>
<feature type="transmembrane region" description="Helical" evidence="8">
    <location>
        <begin position="214"/>
        <end position="236"/>
    </location>
</feature>
<evidence type="ECO:0000256" key="7">
    <source>
        <dbReference type="ARBA" id="ARBA00031174"/>
    </source>
</evidence>